<evidence type="ECO:0000313" key="3">
    <source>
        <dbReference type="Proteomes" id="UP000638648"/>
    </source>
</evidence>
<dbReference type="EMBL" id="JADBEM010000001">
    <property type="protein sequence ID" value="MBE1607935.1"/>
    <property type="molecule type" value="Genomic_DNA"/>
</dbReference>
<organism evidence="2 3">
    <name type="scientific">Actinopolymorpha pittospori</name>
    <dbReference type="NCBI Taxonomy" id="648752"/>
    <lineage>
        <taxon>Bacteria</taxon>
        <taxon>Bacillati</taxon>
        <taxon>Actinomycetota</taxon>
        <taxon>Actinomycetes</taxon>
        <taxon>Propionibacteriales</taxon>
        <taxon>Actinopolymorphaceae</taxon>
        <taxon>Actinopolymorpha</taxon>
    </lineage>
</organism>
<comment type="caution">
    <text evidence="2">The sequence shown here is derived from an EMBL/GenBank/DDBJ whole genome shotgun (WGS) entry which is preliminary data.</text>
</comment>
<evidence type="ECO:0000259" key="1">
    <source>
        <dbReference type="Pfam" id="PF06259"/>
    </source>
</evidence>
<dbReference type="AlphaFoldDB" id="A0A927RDA4"/>
<feature type="domain" description="DUF1023" evidence="1">
    <location>
        <begin position="126"/>
        <end position="294"/>
    </location>
</feature>
<proteinExistence type="predicted"/>
<keyword evidence="3" id="KW-1185">Reference proteome</keyword>
<gene>
    <name evidence="2" type="ORF">HEB94_004783</name>
</gene>
<dbReference type="Proteomes" id="UP000638648">
    <property type="component" value="Unassembled WGS sequence"/>
</dbReference>
<dbReference type="InterPro" id="IPR010427">
    <property type="entry name" value="DUF1023"/>
</dbReference>
<protein>
    <recommendedName>
        <fullName evidence="1">DUF1023 domain-containing protein</fullName>
    </recommendedName>
</protein>
<reference evidence="2" key="1">
    <citation type="submission" date="2020-10" db="EMBL/GenBank/DDBJ databases">
        <title>Sequencing the genomes of 1000 actinobacteria strains.</title>
        <authorList>
            <person name="Klenk H.-P."/>
        </authorList>
    </citation>
    <scope>NUCLEOTIDE SEQUENCE</scope>
    <source>
        <strain evidence="2">DSM 45354</strain>
    </source>
</reference>
<dbReference type="Pfam" id="PF06259">
    <property type="entry name" value="Abhydrolase_8"/>
    <property type="match status" value="1"/>
</dbReference>
<name>A0A927RDA4_9ACTN</name>
<sequence length="358" mass="37283">MVRARQVMVATFGALTTLSGPRARLESPGAAWGRIGPPGVAAWQAARSTGRLLPDPLTTAPASVAAFFAGLPRRERVDLARAFPALVGNLDGVPPTLRFAANRYEVVVSKVAAGVNLRGRRILALDPRDRGLAVEVFGDLRTATRVAVIVPGAGADLHHLDGEGGVATAGRALLAEAERQRPGSRLAVIAWAGYTTPTAPVPSGAQGGLARHGAARLQRFLSGLTAYTSAPIGLLCHSYGSVVCGLSRLPRQVSDIAVFGSPGVRAESAHALSSTARVWAGLAAGDPVRWLPTMRFGDYGHGRNPVEPAFGARVFATHGARGHSGYFATDTDSLRNLARIALGHCEAVTVAPAPPFRT</sequence>
<evidence type="ECO:0000313" key="2">
    <source>
        <dbReference type="EMBL" id="MBE1607935.1"/>
    </source>
</evidence>
<dbReference type="RefSeq" id="WP_192751805.1">
    <property type="nucleotide sequence ID" value="NZ_BAABJL010000040.1"/>
</dbReference>
<accession>A0A927RDA4</accession>